<evidence type="ECO:0000313" key="2">
    <source>
        <dbReference type="EMBL" id="KMO86302.1"/>
    </source>
</evidence>
<dbReference type="GO" id="GO:0016887">
    <property type="term" value="F:ATP hydrolysis activity"/>
    <property type="evidence" value="ECO:0007669"/>
    <property type="project" value="InterPro"/>
</dbReference>
<accession>A0A0J6WWT5</accession>
<dbReference type="InterPro" id="IPR027417">
    <property type="entry name" value="P-loop_NTPase"/>
</dbReference>
<dbReference type="Pfam" id="PF13401">
    <property type="entry name" value="AAA_22"/>
    <property type="match status" value="1"/>
</dbReference>
<comment type="caution">
    <text evidence="2">The sequence shown here is derived from an EMBL/GenBank/DDBJ whole genome shotgun (WGS) entry which is preliminary data.</text>
</comment>
<proteinExistence type="predicted"/>
<feature type="domain" description="ORC1/DEAH AAA+ ATPase" evidence="1">
    <location>
        <begin position="269"/>
        <end position="411"/>
    </location>
</feature>
<sequence>MSEVGKRGSSRRKGDEYQDNIALRLALKAYIDRKPFDMFLEYEKSGNLDDIVMFQGSDISAYQVKYAINSLENYDTADLLDPESPVSFKKFAASWQIMKQRFPERNLTVCLCSNRGLSSALLDLVDVEGRFSCEVIEERRRGEAKKLRSELASISGLETDSFTEFLRNFKFVLRQPTLSEIEQYIRTVLLDKELGLSDDSIFLDLKNAIKNNAIFSREAITTQTIDNLLERLQSQLLTPQVFPVDQNHFVEQKSLSEQLDEVLPNINGGYLIITGFPGSGKSTSLTMYFDALSSSIYEVFRYYCFVGVNDNAQRMRVQAASLRANLLSEFQRRYPYVLKRRFDYSERNFHECLAALAKFFVDHGRRFIIFLDGLDHAERLESEIRETVISALPADVPEGVTIVVGTQELHKWPHFLKRARECPDSHIKMPLFSEAETGDYLENKRGISGLTYADIVELHKKSEGLPLYLRYAAEIIISSESLIHAIASLTPASGGDIRNYYGLLWEEFERVGMADTKHLCVVMACMRFSVHRDEFYKIAALNRSAFENAYKCICHLLRDSEDRLTVFHNSFREFVINQVPNDWVKEIKINICTFLKDNKDSPRWFNHIFRCCYDAEDYLYILNEVNEGFVDRALLHCRPSSEILDAIHWAVEAAFNQKDIVQLSRLGVLKYRTGERLEYNLNRVRLADALLALGREQDVITFAYSPEANHWLVESHTSLAVMYRLAEVGKFELGRQLFDVFINEFRGVDSDNADDERLQVIGLARCLGIYEDKQARPLRWLAQFNFSPGILEEQDIYVSAYIPHLDAYIDTLVKFGFTDKWNRLKRVKRIFPSRLVKYLLIRAFARHNLINELRTVVSEYWEQEQPSNNVELAFYAAKVGMPVSEVTAIAGHIEAPRISAPDYIPRSDPMLRRCVYAFTIVAYEGNEEAYKNLIASVGIDRTLWNSALRHLLMACHCIGKSFRGTDHNWYEEAQQSINILVQAEQGDGERIAESIDLIRDVMQLSISLLTEQVQKCFPEHLDEWVKRLGNLRDSLLWTTHYGIGESRQDYDFELRIWEILARIPQVSTRLAPILKSCAETYEKSTLLKGGTRSDHFIWLATIMAKCGMRDDADTWLHYGIRSSLIYGYHKDVTLSYLIDVLDLINQRQPAHALERCARVLLMVDWMPHLTDGRETKWFLQMAFESVLKVNRQAALDLLIVFSKNKARWKMQNCLAAYLLGATGGDLEYLWFLTEIFTNHDSEDGAHCKQIMGTKQHIVNLAHEFCSAEVYREFEYRFNCFILTEITPRHWPNELKEEKGISINANIKNGDKPEVLAKQPSEFNLDGERITIEGIAEKCQVAFGDFLDTINKLKNQNEHFYERDLVNNILRHHIMASQSLNDLIQIKEYAESEGRWQDATINEQLAERFMEFGDHSNAIVCFGMAYACYGGWSRWRDNTKYLSAVAVRDKQMAKKFVLKECYETANGAGCGDNTPPIAASGLDVLDEPQMLNEVFDEFLKHCESMFDQLPKKEDYDWLKAYIETEVDTNQIILNFVVDELETSEIDYGERLIRAMVRLAIARPDEVIPEFITRLVSASGRLLHRLMTVFYCLAIVSPKQLAPQQLVFVQFLERENFFCRQTVLRILHCVGKVSPLEASVVNSVQRLEQNYSADMCSLFSLPACPTPIFRQFLKRNTLFDFSKKLEALEKILGIFPGNLVAAIEERLTAQGWSIDDERVRVKDDWYGHVHPQGWPVVWVTTEFQELATEALWSILDEFAIKQKLSKEQINWLWWTIQPTDPEYIFHGVLPRPLDIKPINVHDKERWFNELGTDKDLEIRNTRNQGGSDEWITVFERRIMAQDEVYNVPYKQEISLKGFLVPQQVYGGYHRLNELELWTERILPDSMAVTIKQAQTELTGRGRSVLNNLDEPIPLIAEHENPLAFLGYWSVCTLASFIIKDFNLTFEGLNLIRNGEVVARYEVWQEGYQDECYTRDKLSFGLRLQVRQDLLIEICRRYHKLLCISINEKREYFKSIHRREPDERRYSRRYVLYHLN</sequence>
<dbReference type="InParanoid" id="A0A0J6WWT5"/>
<evidence type="ECO:0000259" key="1">
    <source>
        <dbReference type="Pfam" id="PF13401"/>
    </source>
</evidence>
<dbReference type="InterPro" id="IPR049945">
    <property type="entry name" value="AAA_22"/>
</dbReference>
<dbReference type="STRING" id="39029.BSR42_13635"/>
<dbReference type="SUPFAM" id="SSF52540">
    <property type="entry name" value="P-loop containing nucleoside triphosphate hydrolases"/>
    <property type="match status" value="1"/>
</dbReference>
<dbReference type="RefSeq" id="WP_048514451.1">
    <property type="nucleotide sequence ID" value="NZ_FUXD01000028.1"/>
</dbReference>
<gene>
    <name evidence="2" type="ORF">AB840_08710</name>
</gene>
<name>A0A0J6WWT5_9FIRM</name>
<keyword evidence="3" id="KW-1185">Reference proteome</keyword>
<dbReference type="Gene3D" id="3.40.50.300">
    <property type="entry name" value="P-loop containing nucleotide triphosphate hydrolases"/>
    <property type="match status" value="1"/>
</dbReference>
<evidence type="ECO:0000313" key="3">
    <source>
        <dbReference type="Proteomes" id="UP000036503"/>
    </source>
</evidence>
<dbReference type="Proteomes" id="UP000036503">
    <property type="component" value="Unassembled WGS sequence"/>
</dbReference>
<dbReference type="EMBL" id="LEKT01000026">
    <property type="protein sequence ID" value="KMO86302.1"/>
    <property type="molecule type" value="Genomic_DNA"/>
</dbReference>
<dbReference type="PATRIC" id="fig|1122219.3.peg.1444"/>
<reference evidence="2 3" key="1">
    <citation type="submission" date="2015-06" db="EMBL/GenBank/DDBJ databases">
        <title>Draft genome sequence of beer spoilage bacterium Megasphaera cerevisiae type strain 20462.</title>
        <authorList>
            <person name="Kutumbaka K."/>
            <person name="Pasmowitz J."/>
            <person name="Mategko J."/>
            <person name="Reyes D."/>
            <person name="Friedrich A."/>
            <person name="Han S."/>
            <person name="Martens-Habbena W."/>
            <person name="Neal-McKinney J."/>
            <person name="Janagama H.K."/>
            <person name="Nadala C."/>
            <person name="Samadpour M."/>
        </authorList>
    </citation>
    <scope>NUCLEOTIDE SEQUENCE [LARGE SCALE GENOMIC DNA]</scope>
    <source>
        <strain evidence="2 3">DSM 20462</strain>
    </source>
</reference>
<dbReference type="OrthoDB" id="9757917at2"/>
<protein>
    <recommendedName>
        <fullName evidence="1">ORC1/DEAH AAA+ ATPase domain-containing protein</fullName>
    </recommendedName>
</protein>
<organism evidence="2 3">
    <name type="scientific">Megasphaera cerevisiae DSM 20462</name>
    <dbReference type="NCBI Taxonomy" id="1122219"/>
    <lineage>
        <taxon>Bacteria</taxon>
        <taxon>Bacillati</taxon>
        <taxon>Bacillota</taxon>
        <taxon>Negativicutes</taxon>
        <taxon>Veillonellales</taxon>
        <taxon>Veillonellaceae</taxon>
        <taxon>Megasphaera</taxon>
    </lineage>
</organism>